<keyword evidence="4" id="KW-1185">Reference proteome</keyword>
<comment type="similarity">
    <text evidence="1">Belongs to the short-chain dehydrogenases/reductases (SDR) family.</text>
</comment>
<proteinExistence type="inferred from homology"/>
<dbReference type="RefSeq" id="WP_229707711.1">
    <property type="nucleotide sequence ID" value="NZ_BMDZ01000001.1"/>
</dbReference>
<dbReference type="InterPro" id="IPR036291">
    <property type="entry name" value="NAD(P)-bd_dom_sf"/>
</dbReference>
<dbReference type="EMBL" id="BMDZ01000001">
    <property type="protein sequence ID" value="GGB23297.1"/>
    <property type="molecule type" value="Genomic_DNA"/>
</dbReference>
<dbReference type="InterPro" id="IPR002347">
    <property type="entry name" value="SDR_fam"/>
</dbReference>
<organism evidence="3 4">
    <name type="scientific">Tistrella bauzanensis</name>
    <dbReference type="NCBI Taxonomy" id="657419"/>
    <lineage>
        <taxon>Bacteria</taxon>
        <taxon>Pseudomonadati</taxon>
        <taxon>Pseudomonadota</taxon>
        <taxon>Alphaproteobacteria</taxon>
        <taxon>Geminicoccales</taxon>
        <taxon>Geminicoccaceae</taxon>
        <taxon>Tistrella</taxon>
    </lineage>
</organism>
<sequence length="262" mass="27592">MTGALHPGQLDGRVVLLTGAASGIGAACAERMLDEGARVMMTDIDATRGRLLADRLGEMHHDRVAFTAHDVTDEAAWRAAIDAVGARFGAVGVVVNNAGVLPALCRLEDTSLEEWRRVSAVNLDGVFLGVKHAILAMKQTGGAIVNISSVAAMIGMPITGAYNATKAGVHMLTKCAALECAHLGYPIRVNSVHPGYVRTEMTDAIAERLGGDRFASRMQAVTPMRRLGEPREIADAVVFLASDRASYATGTALVIDGGWTAQ</sequence>
<dbReference type="PRINTS" id="PR00080">
    <property type="entry name" value="SDRFAMILY"/>
</dbReference>
<dbReference type="NCBIfam" id="NF005559">
    <property type="entry name" value="PRK07231.1"/>
    <property type="match status" value="1"/>
</dbReference>
<name>A0ABQ1I714_9PROT</name>
<evidence type="ECO:0000256" key="1">
    <source>
        <dbReference type="ARBA" id="ARBA00006484"/>
    </source>
</evidence>
<accession>A0ABQ1I714</accession>
<reference evidence="4" key="1">
    <citation type="journal article" date="2019" name="Int. J. Syst. Evol. Microbiol.">
        <title>The Global Catalogue of Microorganisms (GCM) 10K type strain sequencing project: providing services to taxonomists for standard genome sequencing and annotation.</title>
        <authorList>
            <consortium name="The Broad Institute Genomics Platform"/>
            <consortium name="The Broad Institute Genome Sequencing Center for Infectious Disease"/>
            <person name="Wu L."/>
            <person name="Ma J."/>
        </authorList>
    </citation>
    <scope>NUCLEOTIDE SEQUENCE [LARGE SCALE GENOMIC DNA]</scope>
    <source>
        <strain evidence="4">CGMCC 1.10188</strain>
    </source>
</reference>
<evidence type="ECO:0000313" key="4">
    <source>
        <dbReference type="Proteomes" id="UP000603352"/>
    </source>
</evidence>
<dbReference type="Proteomes" id="UP000603352">
    <property type="component" value="Unassembled WGS sequence"/>
</dbReference>
<dbReference type="SUPFAM" id="SSF51735">
    <property type="entry name" value="NAD(P)-binding Rossmann-fold domains"/>
    <property type="match status" value="1"/>
</dbReference>
<evidence type="ECO:0000313" key="3">
    <source>
        <dbReference type="EMBL" id="GGB23297.1"/>
    </source>
</evidence>
<dbReference type="PANTHER" id="PTHR24321">
    <property type="entry name" value="DEHYDROGENASES, SHORT CHAIN"/>
    <property type="match status" value="1"/>
</dbReference>
<gene>
    <name evidence="3" type="ORF">GCM10011505_00630</name>
</gene>
<dbReference type="Pfam" id="PF13561">
    <property type="entry name" value="adh_short_C2"/>
    <property type="match status" value="1"/>
</dbReference>
<dbReference type="PRINTS" id="PR00081">
    <property type="entry name" value="GDHRDH"/>
</dbReference>
<comment type="caution">
    <text evidence="3">The sequence shown here is derived from an EMBL/GenBank/DDBJ whole genome shotgun (WGS) entry which is preliminary data.</text>
</comment>
<keyword evidence="2" id="KW-0560">Oxidoreductase</keyword>
<dbReference type="PROSITE" id="PS00061">
    <property type="entry name" value="ADH_SHORT"/>
    <property type="match status" value="1"/>
</dbReference>
<evidence type="ECO:0000256" key="2">
    <source>
        <dbReference type="ARBA" id="ARBA00023002"/>
    </source>
</evidence>
<dbReference type="Gene3D" id="3.40.50.720">
    <property type="entry name" value="NAD(P)-binding Rossmann-like Domain"/>
    <property type="match status" value="1"/>
</dbReference>
<dbReference type="PANTHER" id="PTHR24321:SF8">
    <property type="entry name" value="ESTRADIOL 17-BETA-DEHYDROGENASE 8-RELATED"/>
    <property type="match status" value="1"/>
</dbReference>
<protein>
    <submittedName>
        <fullName evidence="3">Dehydrogenase</fullName>
    </submittedName>
</protein>
<dbReference type="InterPro" id="IPR020904">
    <property type="entry name" value="Sc_DH/Rdtase_CS"/>
</dbReference>